<evidence type="ECO:0000256" key="1">
    <source>
        <dbReference type="SAM" id="SignalP"/>
    </source>
</evidence>
<dbReference type="Proteomes" id="UP000541185">
    <property type="component" value="Unassembled WGS sequence"/>
</dbReference>
<dbReference type="AlphaFoldDB" id="A0A848H2Y1"/>
<sequence length="224" mass="25109">MMMPHHTMRLALPPADALLSAGAWAQLLAQRITDSSTIEWLLRFQGVVHGGDGPRPRYPNGVPVARHQLVAGGSPWFSSADVAAWLAGMGFVAFHEAEIEPPFDAPSLLEREAPTVPASSPTEHAWLLEPKEVANAFRDLRGWSEERWRKELGDPPDWLVEARRIAGQQGVRAALWDPVPIADALVRRFSVPVRSVRARFQREPALQQWLPGWIEHQATYWPDE</sequence>
<evidence type="ECO:0000313" key="3">
    <source>
        <dbReference type="Proteomes" id="UP000541185"/>
    </source>
</evidence>
<protein>
    <submittedName>
        <fullName evidence="2">Uncharacterized protein</fullName>
    </submittedName>
</protein>
<accession>A0A848H2Y1</accession>
<dbReference type="EMBL" id="JABBFX010000001">
    <property type="protein sequence ID" value="NML43510.1"/>
    <property type="molecule type" value="Genomic_DNA"/>
</dbReference>
<organism evidence="2 3">
    <name type="scientific">Ramlibacter agri</name>
    <dbReference type="NCBI Taxonomy" id="2728837"/>
    <lineage>
        <taxon>Bacteria</taxon>
        <taxon>Pseudomonadati</taxon>
        <taxon>Pseudomonadota</taxon>
        <taxon>Betaproteobacteria</taxon>
        <taxon>Burkholderiales</taxon>
        <taxon>Comamonadaceae</taxon>
        <taxon>Ramlibacter</taxon>
    </lineage>
</organism>
<comment type="caution">
    <text evidence="2">The sequence shown here is derived from an EMBL/GenBank/DDBJ whole genome shotgun (WGS) entry which is preliminary data.</text>
</comment>
<keyword evidence="3" id="KW-1185">Reference proteome</keyword>
<feature type="chain" id="PRO_5033049341" evidence="1">
    <location>
        <begin position="26"/>
        <end position="224"/>
    </location>
</feature>
<reference evidence="2 3" key="1">
    <citation type="submission" date="2020-04" db="EMBL/GenBank/DDBJ databases">
        <title>Ramlibacter sp. G-1-2-2 isolated from soil.</title>
        <authorList>
            <person name="Dahal R.H."/>
        </authorList>
    </citation>
    <scope>NUCLEOTIDE SEQUENCE [LARGE SCALE GENOMIC DNA]</scope>
    <source>
        <strain evidence="2 3">G-1-2-2</strain>
    </source>
</reference>
<gene>
    <name evidence="2" type="ORF">HHL11_07105</name>
</gene>
<dbReference type="RefSeq" id="WP_169417713.1">
    <property type="nucleotide sequence ID" value="NZ_JABBFX010000001.1"/>
</dbReference>
<feature type="signal peptide" evidence="1">
    <location>
        <begin position="1"/>
        <end position="25"/>
    </location>
</feature>
<name>A0A848H2Y1_9BURK</name>
<evidence type="ECO:0000313" key="2">
    <source>
        <dbReference type="EMBL" id="NML43510.1"/>
    </source>
</evidence>
<proteinExistence type="predicted"/>
<keyword evidence="1" id="KW-0732">Signal</keyword>